<dbReference type="EMBL" id="LXQA010351526">
    <property type="protein sequence ID" value="MCI45998.1"/>
    <property type="molecule type" value="Genomic_DNA"/>
</dbReference>
<feature type="non-terminal residue" evidence="2">
    <location>
        <position position="1"/>
    </location>
</feature>
<feature type="transmembrane region" description="Helical" evidence="1">
    <location>
        <begin position="15"/>
        <end position="41"/>
    </location>
</feature>
<evidence type="ECO:0000256" key="1">
    <source>
        <dbReference type="SAM" id="Phobius"/>
    </source>
</evidence>
<dbReference type="Proteomes" id="UP000265520">
    <property type="component" value="Unassembled WGS sequence"/>
</dbReference>
<dbReference type="AlphaFoldDB" id="A0A392SAX2"/>
<reference evidence="2 3" key="1">
    <citation type="journal article" date="2018" name="Front. Plant Sci.">
        <title>Red Clover (Trifolium pratense) and Zigzag Clover (T. medium) - A Picture of Genomic Similarities and Differences.</title>
        <authorList>
            <person name="Dluhosova J."/>
            <person name="Istvanek J."/>
            <person name="Nedelnik J."/>
            <person name="Repkova J."/>
        </authorList>
    </citation>
    <scope>NUCLEOTIDE SEQUENCE [LARGE SCALE GENOMIC DNA]</scope>
    <source>
        <strain evidence="3">cv. 10/8</strain>
        <tissue evidence="2">Leaf</tissue>
    </source>
</reference>
<protein>
    <submittedName>
        <fullName evidence="2">Uncharacterized protein</fullName>
    </submittedName>
</protein>
<keyword evidence="1" id="KW-0472">Membrane</keyword>
<sequence length="42" mass="4231">LLVPAPRAACAAPHAVFVCCLWFSSGSCAASSIVAVVPVFVL</sequence>
<keyword evidence="3" id="KW-1185">Reference proteome</keyword>
<keyword evidence="1" id="KW-1133">Transmembrane helix</keyword>
<organism evidence="2 3">
    <name type="scientific">Trifolium medium</name>
    <dbReference type="NCBI Taxonomy" id="97028"/>
    <lineage>
        <taxon>Eukaryota</taxon>
        <taxon>Viridiplantae</taxon>
        <taxon>Streptophyta</taxon>
        <taxon>Embryophyta</taxon>
        <taxon>Tracheophyta</taxon>
        <taxon>Spermatophyta</taxon>
        <taxon>Magnoliopsida</taxon>
        <taxon>eudicotyledons</taxon>
        <taxon>Gunneridae</taxon>
        <taxon>Pentapetalae</taxon>
        <taxon>rosids</taxon>
        <taxon>fabids</taxon>
        <taxon>Fabales</taxon>
        <taxon>Fabaceae</taxon>
        <taxon>Papilionoideae</taxon>
        <taxon>50 kb inversion clade</taxon>
        <taxon>NPAAA clade</taxon>
        <taxon>Hologalegina</taxon>
        <taxon>IRL clade</taxon>
        <taxon>Trifolieae</taxon>
        <taxon>Trifolium</taxon>
    </lineage>
</organism>
<evidence type="ECO:0000313" key="2">
    <source>
        <dbReference type="EMBL" id="MCI45998.1"/>
    </source>
</evidence>
<comment type="caution">
    <text evidence="2">The sequence shown here is derived from an EMBL/GenBank/DDBJ whole genome shotgun (WGS) entry which is preliminary data.</text>
</comment>
<proteinExistence type="predicted"/>
<accession>A0A392SAX2</accession>
<keyword evidence="1" id="KW-0812">Transmembrane</keyword>
<name>A0A392SAX2_9FABA</name>
<evidence type="ECO:0000313" key="3">
    <source>
        <dbReference type="Proteomes" id="UP000265520"/>
    </source>
</evidence>